<evidence type="ECO:0000313" key="3">
    <source>
        <dbReference type="Proteomes" id="UP000203464"/>
    </source>
</evidence>
<keyword evidence="3" id="KW-1185">Reference proteome</keyword>
<dbReference type="AlphaFoldDB" id="A0A238JKN0"/>
<sequence length="321" mass="35422">MIIAMILAPAALETAVDEEEAAATIRRVNAMYASLAELRRSLYCGDGVGSMNNVPVPPGGYAVVCDSQQTDDPAEAWGDIGDELRSNGYQFEQLENAVQQDLFFVARSVVVNLELNTEAEDLLRLNAWTLARLWRKVEDLLPMFRETAARFRGGVILYADISQATCDTERAECLRLQGFMRQKFRGLAREDGFVPDPNLPERDVQRMLELAKRVFDGSQWRLSDPQYIAIIQQIDQSCEVAYHRQLGPEAAANAGSNPHCGFGIRAPDGVAWKQAPSEARSDLIRALRDSPFPEPVLATPIPGENSSDAELTGNEPGSPKQ</sequence>
<gene>
    <name evidence="2" type="ORF">OCA8868_00017</name>
</gene>
<feature type="region of interest" description="Disordered" evidence="1">
    <location>
        <begin position="288"/>
        <end position="321"/>
    </location>
</feature>
<evidence type="ECO:0000313" key="2">
    <source>
        <dbReference type="EMBL" id="SMX30764.1"/>
    </source>
</evidence>
<organism evidence="2 3">
    <name type="scientific">Octadecabacter ascidiaceicola</name>
    <dbReference type="NCBI Taxonomy" id="1655543"/>
    <lineage>
        <taxon>Bacteria</taxon>
        <taxon>Pseudomonadati</taxon>
        <taxon>Pseudomonadota</taxon>
        <taxon>Alphaproteobacteria</taxon>
        <taxon>Rhodobacterales</taxon>
        <taxon>Roseobacteraceae</taxon>
        <taxon>Octadecabacter</taxon>
    </lineage>
</organism>
<evidence type="ECO:0000256" key="1">
    <source>
        <dbReference type="SAM" id="MobiDB-lite"/>
    </source>
</evidence>
<accession>A0A238JKN0</accession>
<dbReference type="EMBL" id="FXYD01000001">
    <property type="protein sequence ID" value="SMX30764.1"/>
    <property type="molecule type" value="Genomic_DNA"/>
</dbReference>
<dbReference type="Proteomes" id="UP000203464">
    <property type="component" value="Unassembled WGS sequence"/>
</dbReference>
<name>A0A238JKN0_9RHOB</name>
<protein>
    <submittedName>
        <fullName evidence="2">Uncharacterized protein</fullName>
    </submittedName>
</protein>
<proteinExistence type="predicted"/>
<reference evidence="3" key="1">
    <citation type="submission" date="2017-05" db="EMBL/GenBank/DDBJ databases">
        <authorList>
            <person name="Rodrigo-Torres L."/>
            <person name="Arahal R. D."/>
            <person name="Lucena T."/>
        </authorList>
    </citation>
    <scope>NUCLEOTIDE SEQUENCE [LARGE SCALE GENOMIC DNA]</scope>
    <source>
        <strain evidence="3">CECT 8868</strain>
    </source>
</reference>